<dbReference type="EMBL" id="QKKF02000071">
    <property type="protein sequence ID" value="RZF49327.1"/>
    <property type="molecule type" value="Genomic_DNA"/>
</dbReference>
<feature type="non-terminal residue" evidence="1">
    <location>
        <position position="77"/>
    </location>
</feature>
<reference evidence="1 2" key="1">
    <citation type="journal article" date="2017" name="Gigascience">
        <title>Genome sequence of the small brown planthopper, Laodelphax striatellus.</title>
        <authorList>
            <person name="Zhu J."/>
            <person name="Jiang F."/>
            <person name="Wang X."/>
            <person name="Yang P."/>
            <person name="Bao Y."/>
            <person name="Zhao W."/>
            <person name="Wang W."/>
            <person name="Lu H."/>
            <person name="Wang Q."/>
            <person name="Cui N."/>
            <person name="Li J."/>
            <person name="Chen X."/>
            <person name="Luo L."/>
            <person name="Yu J."/>
            <person name="Kang L."/>
            <person name="Cui F."/>
        </authorList>
    </citation>
    <scope>NUCLEOTIDE SEQUENCE [LARGE SCALE GENOMIC DNA]</scope>
    <source>
        <strain evidence="1">Lst14</strain>
    </source>
</reference>
<accession>A0A482XW90</accession>
<comment type="caution">
    <text evidence="1">The sequence shown here is derived from an EMBL/GenBank/DDBJ whole genome shotgun (WGS) entry which is preliminary data.</text>
</comment>
<name>A0A482XW90_LAOST</name>
<dbReference type="InParanoid" id="A0A482XW90"/>
<proteinExistence type="predicted"/>
<organism evidence="1 2">
    <name type="scientific">Laodelphax striatellus</name>
    <name type="common">Small brown planthopper</name>
    <name type="synonym">Delphax striatella</name>
    <dbReference type="NCBI Taxonomy" id="195883"/>
    <lineage>
        <taxon>Eukaryota</taxon>
        <taxon>Metazoa</taxon>
        <taxon>Ecdysozoa</taxon>
        <taxon>Arthropoda</taxon>
        <taxon>Hexapoda</taxon>
        <taxon>Insecta</taxon>
        <taxon>Pterygota</taxon>
        <taxon>Neoptera</taxon>
        <taxon>Paraneoptera</taxon>
        <taxon>Hemiptera</taxon>
        <taxon>Auchenorrhyncha</taxon>
        <taxon>Fulgoroidea</taxon>
        <taxon>Delphacidae</taxon>
        <taxon>Criomorphinae</taxon>
        <taxon>Laodelphax</taxon>
    </lineage>
</organism>
<gene>
    <name evidence="1" type="ORF">LSTR_LSTR006741</name>
</gene>
<dbReference type="AlphaFoldDB" id="A0A482XW90"/>
<protein>
    <submittedName>
        <fullName evidence="1">Uncharacterized protein</fullName>
    </submittedName>
</protein>
<evidence type="ECO:0000313" key="2">
    <source>
        <dbReference type="Proteomes" id="UP000291343"/>
    </source>
</evidence>
<dbReference type="Proteomes" id="UP000291343">
    <property type="component" value="Unassembled WGS sequence"/>
</dbReference>
<sequence>MAQSKMYVKAEKIIHRTRTESDSCNHGQPIRTMPSRDNKIVLHSSTPTIRLPDVYMLIPSNIILNSGRTSRLLSIHL</sequence>
<keyword evidence="2" id="KW-1185">Reference proteome</keyword>
<evidence type="ECO:0000313" key="1">
    <source>
        <dbReference type="EMBL" id="RZF49327.1"/>
    </source>
</evidence>